<dbReference type="PANTHER" id="PTHR11118">
    <property type="entry name" value="RNA-SPLICING LIGASE RTCB HOMOLOG"/>
    <property type="match status" value="1"/>
</dbReference>
<feature type="binding site" evidence="12">
    <location>
        <position position="203"/>
    </location>
    <ligand>
        <name>Mn(2+)</name>
        <dbReference type="ChEBI" id="CHEBI:29035"/>
        <label>1</label>
    </ligand>
</feature>
<comment type="catalytic activity">
    <reaction evidence="9">
        <text>a 3'-end 2',3'-cyclophospho-ribonucleotide-RNA + a 5'-end dephospho-ribonucleoside-RNA + GTP + H2O = a ribonucleotidyl-ribonucleotide-RNA + GMP + diphosphate + H(+)</text>
        <dbReference type="Rhea" id="RHEA:68080"/>
        <dbReference type="Rhea" id="RHEA-COMP:10464"/>
        <dbReference type="Rhea" id="RHEA-COMP:13936"/>
        <dbReference type="Rhea" id="RHEA-COMP:17355"/>
        <dbReference type="ChEBI" id="CHEBI:15377"/>
        <dbReference type="ChEBI" id="CHEBI:15378"/>
        <dbReference type="ChEBI" id="CHEBI:33019"/>
        <dbReference type="ChEBI" id="CHEBI:37565"/>
        <dbReference type="ChEBI" id="CHEBI:58115"/>
        <dbReference type="ChEBI" id="CHEBI:83064"/>
        <dbReference type="ChEBI" id="CHEBI:138284"/>
        <dbReference type="ChEBI" id="CHEBI:173118"/>
        <dbReference type="EC" id="6.5.1.8"/>
    </reaction>
</comment>
<dbReference type="AlphaFoldDB" id="A0A4R8M4H1"/>
<name>A0A4R8M4H1_9BACT</name>
<sequence length="463" mass="48804">MNSFLRRIDQWRLVLDPGAVPGMAVPGLIFADDYIESILKGEDVLSQVANVACLPGIVGYSMAMPDIHQGYGFPIGGVAAFDVSGGIISPGGVGYDISCGVRLLASKIPAEEFRPNADRVLAALFSAVPCGVGSVKDSLGVKELDRILEEGAVRVVRSGRGTEGDIRRTEEGGCLVGAEPGAVSPRAKERGKGQLGTLGSGNHFIEVQETEELFLPEKAASMGLSKGCIAVMIHCGSRGLGHQVCDDYLKVMRGAMTKYGIAVPDRQLCCAPVDSQEGRQYLGAMKAAANFAAANRQAIAEAVRDVFAGFFPGEKLTTVYDVSHNLASMENHVWEGKKRQLCVHRKGATRAFNGLPVLIPGSMGTASYVLEGTPGAERETFGSACHGAGRVLGRNEAIRRTSGRNIPKELSAKGISVMAEKAGTLGEEAPEAYKDVSAVVEVVHGAGLARKVARLRPLAVMKG</sequence>
<dbReference type="GO" id="GO:0042245">
    <property type="term" value="P:RNA repair"/>
    <property type="evidence" value="ECO:0007669"/>
    <property type="project" value="UniProtKB-KW"/>
</dbReference>
<feature type="binding site" evidence="12">
    <location>
        <position position="324"/>
    </location>
    <ligand>
        <name>Mn(2+)</name>
        <dbReference type="ChEBI" id="CHEBI:29035"/>
        <label>2</label>
    </ligand>
</feature>
<evidence type="ECO:0000256" key="10">
    <source>
        <dbReference type="PIRSR" id="PIRSR601233-1"/>
    </source>
</evidence>
<proteinExistence type="inferred from homology"/>
<dbReference type="GO" id="GO:0170057">
    <property type="term" value="F:RNA ligase (GTP) activity"/>
    <property type="evidence" value="ECO:0007669"/>
    <property type="project" value="UniProtKB-EC"/>
</dbReference>
<evidence type="ECO:0000256" key="11">
    <source>
        <dbReference type="PIRSR" id="PIRSR601233-2"/>
    </source>
</evidence>
<organism evidence="14 15">
    <name type="scientific">Aminivibrio pyruvatiphilus</name>
    <dbReference type="NCBI Taxonomy" id="1005740"/>
    <lineage>
        <taxon>Bacteria</taxon>
        <taxon>Thermotogati</taxon>
        <taxon>Synergistota</taxon>
        <taxon>Synergistia</taxon>
        <taxon>Synergistales</taxon>
        <taxon>Aminobacteriaceae</taxon>
        <taxon>Aminivibrio</taxon>
    </lineage>
</organism>
<gene>
    <name evidence="13" type="primary">rtcB</name>
    <name evidence="14" type="ORF">C8D99_11712</name>
</gene>
<comment type="catalytic activity">
    <reaction evidence="8">
        <text>a 3'-end 3'-phospho-ribonucleotide-RNA + a 5'-end dephospho-ribonucleoside-RNA + GTP = a ribonucleotidyl-ribonucleotide-RNA + GMP + diphosphate</text>
        <dbReference type="Rhea" id="RHEA:68076"/>
        <dbReference type="Rhea" id="RHEA-COMP:10463"/>
        <dbReference type="Rhea" id="RHEA-COMP:13936"/>
        <dbReference type="Rhea" id="RHEA-COMP:17355"/>
        <dbReference type="ChEBI" id="CHEBI:33019"/>
        <dbReference type="ChEBI" id="CHEBI:37565"/>
        <dbReference type="ChEBI" id="CHEBI:58115"/>
        <dbReference type="ChEBI" id="CHEBI:83062"/>
        <dbReference type="ChEBI" id="CHEBI:138284"/>
        <dbReference type="ChEBI" id="CHEBI:173118"/>
        <dbReference type="EC" id="6.5.1.8"/>
    </reaction>
</comment>
<keyword evidence="6 11" id="KW-0342">GTP-binding</keyword>
<dbReference type="GO" id="GO:0006396">
    <property type="term" value="P:RNA processing"/>
    <property type="evidence" value="ECO:0007669"/>
    <property type="project" value="InterPro"/>
</dbReference>
<dbReference type="EC" id="6.5.1.-" evidence="13"/>
<evidence type="ECO:0000256" key="13">
    <source>
        <dbReference type="RuleBase" id="RU371113"/>
    </source>
</evidence>
<keyword evidence="15" id="KW-1185">Reference proteome</keyword>
<feature type="binding site" evidence="11">
    <location>
        <begin position="386"/>
        <end position="389"/>
    </location>
    <ligand>
        <name>GMP</name>
        <dbReference type="ChEBI" id="CHEBI:58115"/>
    </ligand>
</feature>
<feature type="binding site" evidence="11">
    <location>
        <position position="462"/>
    </location>
    <ligand>
        <name>GMP</name>
        <dbReference type="ChEBI" id="CHEBI:58115"/>
    </ligand>
</feature>
<evidence type="ECO:0000256" key="5">
    <source>
        <dbReference type="ARBA" id="ARBA00022800"/>
    </source>
</evidence>
<dbReference type="Pfam" id="PF01139">
    <property type="entry name" value="RtcB"/>
    <property type="match status" value="1"/>
</dbReference>
<accession>A0A4R8M4H1</accession>
<dbReference type="Proteomes" id="UP000295066">
    <property type="component" value="Unassembled WGS sequence"/>
</dbReference>
<dbReference type="RefSeq" id="WP_243833907.1">
    <property type="nucleotide sequence ID" value="NZ_SORI01000017.1"/>
</dbReference>
<protein>
    <recommendedName>
        <fullName evidence="13">tRNA-splicing ligase RtcB</fullName>
        <ecNumber evidence="13">6.5.1.-</ecNumber>
    </recommendedName>
</protein>
<feature type="binding site" evidence="11">
    <location>
        <begin position="360"/>
        <end position="363"/>
    </location>
    <ligand>
        <name>GMP</name>
        <dbReference type="ChEBI" id="CHEBI:58115"/>
    </ligand>
</feature>
<reference evidence="14 15" key="1">
    <citation type="submission" date="2019-03" db="EMBL/GenBank/DDBJ databases">
        <title>Genomic Encyclopedia of Type Strains, Phase IV (KMG-IV): sequencing the most valuable type-strain genomes for metagenomic binning, comparative biology and taxonomic classification.</title>
        <authorList>
            <person name="Goeker M."/>
        </authorList>
    </citation>
    <scope>NUCLEOTIDE SEQUENCE [LARGE SCALE GENOMIC DNA]</scope>
    <source>
        <strain evidence="14 15">DSM 25964</strain>
    </source>
</reference>
<comment type="subunit">
    <text evidence="13">Monomer.</text>
</comment>
<dbReference type="Gene3D" id="3.90.1860.10">
    <property type="entry name" value="tRNA-splicing ligase RtcB"/>
    <property type="match status" value="1"/>
</dbReference>
<feature type="binding site" evidence="11">
    <location>
        <begin position="324"/>
        <end position="325"/>
    </location>
    <ligand>
        <name>GMP</name>
        <dbReference type="ChEBI" id="CHEBI:58115"/>
    </ligand>
</feature>
<comment type="caution">
    <text evidence="14">The sequence shown here is derived from an EMBL/GenBank/DDBJ whole genome shotgun (WGS) entry which is preliminary data.</text>
</comment>
<dbReference type="PROSITE" id="PS01288">
    <property type="entry name" value="UPF0027"/>
    <property type="match status" value="1"/>
</dbReference>
<evidence type="ECO:0000256" key="2">
    <source>
        <dbReference type="ARBA" id="ARBA00022598"/>
    </source>
</evidence>
<keyword evidence="2 13" id="KW-0436">Ligase</keyword>
<evidence type="ECO:0000256" key="3">
    <source>
        <dbReference type="ARBA" id="ARBA00022723"/>
    </source>
</evidence>
<feature type="binding site" evidence="12">
    <location>
        <position position="234"/>
    </location>
    <ligand>
        <name>Mn(2+)</name>
        <dbReference type="ChEBI" id="CHEBI:29035"/>
        <label>2</label>
    </ligand>
</feature>
<feature type="binding site" evidence="12">
    <location>
        <position position="96"/>
    </location>
    <ligand>
        <name>Mn(2+)</name>
        <dbReference type="ChEBI" id="CHEBI:29035"/>
        <label>1</label>
    </ligand>
</feature>
<dbReference type="InterPro" id="IPR001233">
    <property type="entry name" value="RtcB"/>
</dbReference>
<keyword evidence="4 11" id="KW-0547">Nucleotide-binding</keyword>
<evidence type="ECO:0000256" key="8">
    <source>
        <dbReference type="ARBA" id="ARBA00047746"/>
    </source>
</evidence>
<evidence type="ECO:0000256" key="6">
    <source>
        <dbReference type="ARBA" id="ARBA00023134"/>
    </source>
</evidence>
<evidence type="ECO:0000313" key="15">
    <source>
        <dbReference type="Proteomes" id="UP000295066"/>
    </source>
</evidence>
<feature type="active site" description="GMP-histidine intermediate" evidence="10">
    <location>
        <position position="386"/>
    </location>
</feature>
<evidence type="ECO:0000313" key="14">
    <source>
        <dbReference type="EMBL" id="TDY56711.1"/>
    </source>
</evidence>
<dbReference type="PANTHER" id="PTHR11118:SF1">
    <property type="entry name" value="RNA-SPLICING LIGASE RTCB HOMOLOG"/>
    <property type="match status" value="1"/>
</dbReference>
<evidence type="ECO:0000256" key="12">
    <source>
        <dbReference type="PIRSR" id="PIRSR601233-3"/>
    </source>
</evidence>
<comment type="similarity">
    <text evidence="1 13">Belongs to the RtcB family.</text>
</comment>
<evidence type="ECO:0000256" key="1">
    <source>
        <dbReference type="ARBA" id="ARBA00008071"/>
    </source>
</evidence>
<dbReference type="GO" id="GO:0003972">
    <property type="term" value="F:RNA ligase (ATP) activity"/>
    <property type="evidence" value="ECO:0007669"/>
    <property type="project" value="TreeGrafter"/>
</dbReference>
<dbReference type="GO" id="GO:0046872">
    <property type="term" value="F:metal ion binding"/>
    <property type="evidence" value="ECO:0007669"/>
    <property type="project" value="UniProtKB-UniRule"/>
</dbReference>
<keyword evidence="3 12" id="KW-0479">Metal-binding</keyword>
<keyword evidence="5" id="KW-0692">RNA repair</keyword>
<dbReference type="EMBL" id="SORI01000017">
    <property type="protein sequence ID" value="TDY56711.1"/>
    <property type="molecule type" value="Genomic_DNA"/>
</dbReference>
<dbReference type="SUPFAM" id="SSF103365">
    <property type="entry name" value="Hypothetical protein PH1602"/>
    <property type="match status" value="1"/>
</dbReference>
<dbReference type="GO" id="GO:0005525">
    <property type="term" value="F:GTP binding"/>
    <property type="evidence" value="ECO:0007669"/>
    <property type="project" value="UniProtKB-KW"/>
</dbReference>
<evidence type="ECO:0000256" key="4">
    <source>
        <dbReference type="ARBA" id="ARBA00022741"/>
    </source>
</evidence>
<dbReference type="InterPro" id="IPR036025">
    <property type="entry name" value="RtcB-like_sf"/>
</dbReference>
<evidence type="ECO:0000256" key="9">
    <source>
        <dbReference type="ARBA" id="ARBA00049514"/>
    </source>
</evidence>
<dbReference type="FunFam" id="3.90.1860.10:FF:000001">
    <property type="entry name" value="tRNA-splicing ligase RtcB homolog"/>
    <property type="match status" value="1"/>
</dbReference>
<feature type="binding site" evidence="11">
    <location>
        <position position="367"/>
    </location>
    <ligand>
        <name>GMP</name>
        <dbReference type="ChEBI" id="CHEBI:58115"/>
    </ligand>
</feature>
<comment type="cofactor">
    <cofactor evidence="12 13">
        <name>Mn(2+)</name>
        <dbReference type="ChEBI" id="CHEBI:29035"/>
    </cofactor>
    <text evidence="12 13">Binds 2 manganese ions per subunit.</text>
</comment>
<keyword evidence="7 12" id="KW-0464">Manganese</keyword>
<evidence type="ECO:0000256" key="7">
    <source>
        <dbReference type="ARBA" id="ARBA00023211"/>
    </source>
</evidence>
<feature type="binding site" evidence="11">
    <location>
        <begin position="202"/>
        <end position="206"/>
    </location>
    <ligand>
        <name>GMP</name>
        <dbReference type="ChEBI" id="CHEBI:58115"/>
    </ligand>
</feature>